<protein>
    <submittedName>
        <fullName evidence="1">Uncharacterized protein</fullName>
    </submittedName>
</protein>
<proteinExistence type="predicted"/>
<keyword evidence="2" id="KW-1185">Reference proteome</keyword>
<dbReference type="EMBL" id="CM018032">
    <property type="protein sequence ID" value="KAA8547030.1"/>
    <property type="molecule type" value="Genomic_DNA"/>
</dbReference>
<accession>A0A5J5BYL5</accession>
<evidence type="ECO:0000313" key="2">
    <source>
        <dbReference type="Proteomes" id="UP000325577"/>
    </source>
</evidence>
<dbReference type="Proteomes" id="UP000325577">
    <property type="component" value="Linkage Group LG1"/>
</dbReference>
<dbReference type="AlphaFoldDB" id="A0A5J5BYL5"/>
<evidence type="ECO:0000313" key="1">
    <source>
        <dbReference type="EMBL" id="KAA8547030.1"/>
    </source>
</evidence>
<reference evidence="1 2" key="1">
    <citation type="submission" date="2019-09" db="EMBL/GenBank/DDBJ databases">
        <title>A chromosome-level genome assembly of the Chinese tupelo Nyssa sinensis.</title>
        <authorList>
            <person name="Yang X."/>
            <person name="Kang M."/>
            <person name="Yang Y."/>
            <person name="Xiong H."/>
            <person name="Wang M."/>
            <person name="Zhang Z."/>
            <person name="Wang Z."/>
            <person name="Wu H."/>
            <person name="Ma T."/>
            <person name="Liu J."/>
            <person name="Xi Z."/>
        </authorList>
    </citation>
    <scope>NUCLEOTIDE SEQUENCE [LARGE SCALE GENOMIC DNA]</scope>
    <source>
        <strain evidence="1">J267</strain>
        <tissue evidence="1">Leaf</tissue>
    </source>
</reference>
<sequence>MEVLPQAVQQEFMRVGVVDEGRATSFNLGHGSVVAEGATAKARSGSWRNPMFRSKVDGFWLGCIGGESQCKETKMQRKKRAANSVFAGSSALQGVNHVGHIDRWMDDVLGVVNSGARNFFGSVDSRSKDAIDQITANGAVVAAAVEAIVARLATAVTM</sequence>
<organism evidence="1 2">
    <name type="scientific">Nyssa sinensis</name>
    <dbReference type="NCBI Taxonomy" id="561372"/>
    <lineage>
        <taxon>Eukaryota</taxon>
        <taxon>Viridiplantae</taxon>
        <taxon>Streptophyta</taxon>
        <taxon>Embryophyta</taxon>
        <taxon>Tracheophyta</taxon>
        <taxon>Spermatophyta</taxon>
        <taxon>Magnoliopsida</taxon>
        <taxon>eudicotyledons</taxon>
        <taxon>Gunneridae</taxon>
        <taxon>Pentapetalae</taxon>
        <taxon>asterids</taxon>
        <taxon>Cornales</taxon>
        <taxon>Nyssaceae</taxon>
        <taxon>Nyssa</taxon>
    </lineage>
</organism>
<name>A0A5J5BYL5_9ASTE</name>
<gene>
    <name evidence="1" type="ORF">F0562_003459</name>
</gene>